<dbReference type="SUPFAM" id="SSF53448">
    <property type="entry name" value="Nucleotide-diphospho-sugar transferases"/>
    <property type="match status" value="1"/>
</dbReference>
<dbReference type="GO" id="GO:0006777">
    <property type="term" value="P:Mo-molybdopterin cofactor biosynthetic process"/>
    <property type="evidence" value="ECO:0007669"/>
    <property type="project" value="UniProtKB-KW"/>
</dbReference>
<dbReference type="InterPro" id="IPR013482">
    <property type="entry name" value="Molybde_CF_guanTrfase"/>
</dbReference>
<evidence type="ECO:0000256" key="3">
    <source>
        <dbReference type="ARBA" id="ARBA00022723"/>
    </source>
</evidence>
<protein>
    <submittedName>
        <fullName evidence="9">NTP transferase domain-containing protein</fullName>
    </submittedName>
</protein>
<dbReference type="InterPro" id="IPR029044">
    <property type="entry name" value="Nucleotide-diphossugar_trans"/>
</dbReference>
<dbReference type="GO" id="GO:0016779">
    <property type="term" value="F:nucleotidyltransferase activity"/>
    <property type="evidence" value="ECO:0007669"/>
    <property type="project" value="UniProtKB-ARBA"/>
</dbReference>
<name>A0A9X1X130_9SPHI</name>
<keyword evidence="10" id="KW-1185">Reference proteome</keyword>
<dbReference type="RefSeq" id="WP_245128912.1">
    <property type="nucleotide sequence ID" value="NZ_JALJEJ010000002.1"/>
</dbReference>
<organism evidence="9 10">
    <name type="scientific">Mucilaginibacter straminoryzae</name>
    <dbReference type="NCBI Taxonomy" id="2932774"/>
    <lineage>
        <taxon>Bacteria</taxon>
        <taxon>Pseudomonadati</taxon>
        <taxon>Bacteroidota</taxon>
        <taxon>Sphingobacteriia</taxon>
        <taxon>Sphingobacteriales</taxon>
        <taxon>Sphingobacteriaceae</taxon>
        <taxon>Mucilaginibacter</taxon>
    </lineage>
</organism>
<comment type="caution">
    <text evidence="9">The sequence shown here is derived from an EMBL/GenBank/DDBJ whole genome shotgun (WGS) entry which is preliminary data.</text>
</comment>
<evidence type="ECO:0000313" key="10">
    <source>
        <dbReference type="Proteomes" id="UP001139450"/>
    </source>
</evidence>
<dbReference type="PANTHER" id="PTHR19136">
    <property type="entry name" value="MOLYBDENUM COFACTOR GUANYLYLTRANSFERASE"/>
    <property type="match status" value="1"/>
</dbReference>
<keyword evidence="3" id="KW-0479">Metal-binding</keyword>
<evidence type="ECO:0000256" key="2">
    <source>
        <dbReference type="ARBA" id="ARBA00022679"/>
    </source>
</evidence>
<proteinExistence type="predicted"/>
<dbReference type="Pfam" id="PF12804">
    <property type="entry name" value="NTP_transf_3"/>
    <property type="match status" value="1"/>
</dbReference>
<evidence type="ECO:0000256" key="7">
    <source>
        <dbReference type="ARBA" id="ARBA00023150"/>
    </source>
</evidence>
<dbReference type="GO" id="GO:0005525">
    <property type="term" value="F:GTP binding"/>
    <property type="evidence" value="ECO:0007669"/>
    <property type="project" value="UniProtKB-KW"/>
</dbReference>
<evidence type="ECO:0000256" key="6">
    <source>
        <dbReference type="ARBA" id="ARBA00023134"/>
    </source>
</evidence>
<keyword evidence="4" id="KW-0547">Nucleotide-binding</keyword>
<evidence type="ECO:0000256" key="4">
    <source>
        <dbReference type="ARBA" id="ARBA00022741"/>
    </source>
</evidence>
<keyword evidence="5" id="KW-0460">Magnesium</keyword>
<dbReference type="Gene3D" id="3.90.550.10">
    <property type="entry name" value="Spore Coat Polysaccharide Biosynthesis Protein SpsA, Chain A"/>
    <property type="match status" value="1"/>
</dbReference>
<evidence type="ECO:0000313" key="9">
    <source>
        <dbReference type="EMBL" id="MCJ8209078.1"/>
    </source>
</evidence>
<accession>A0A9X1X130</accession>
<evidence type="ECO:0000259" key="8">
    <source>
        <dbReference type="Pfam" id="PF12804"/>
    </source>
</evidence>
<gene>
    <name evidence="9" type="ORF">MUY27_05110</name>
</gene>
<dbReference type="InterPro" id="IPR025877">
    <property type="entry name" value="MobA-like_NTP_Trfase"/>
</dbReference>
<evidence type="ECO:0000256" key="5">
    <source>
        <dbReference type="ARBA" id="ARBA00022842"/>
    </source>
</evidence>
<feature type="domain" description="MobA-like NTP transferase" evidence="8">
    <location>
        <begin position="187"/>
        <end position="325"/>
    </location>
</feature>
<keyword evidence="1" id="KW-0963">Cytoplasm</keyword>
<evidence type="ECO:0000256" key="1">
    <source>
        <dbReference type="ARBA" id="ARBA00022490"/>
    </source>
</evidence>
<dbReference type="GO" id="GO:0046872">
    <property type="term" value="F:metal ion binding"/>
    <property type="evidence" value="ECO:0007669"/>
    <property type="project" value="UniProtKB-KW"/>
</dbReference>
<dbReference type="PANTHER" id="PTHR19136:SF81">
    <property type="entry name" value="MOLYBDENUM COFACTOR GUANYLYLTRANSFERASE"/>
    <property type="match status" value="1"/>
</dbReference>
<reference evidence="9" key="1">
    <citation type="submission" date="2022-04" db="EMBL/GenBank/DDBJ databases">
        <title>Mucilaginibacter sp. RS28 isolated from freshwater.</title>
        <authorList>
            <person name="Ko S.-R."/>
        </authorList>
    </citation>
    <scope>NUCLEOTIDE SEQUENCE</scope>
    <source>
        <strain evidence="9">RS28</strain>
    </source>
</reference>
<dbReference type="CDD" id="cd02503">
    <property type="entry name" value="MobA"/>
    <property type="match status" value="1"/>
</dbReference>
<dbReference type="EMBL" id="JALJEJ010000002">
    <property type="protein sequence ID" value="MCJ8209078.1"/>
    <property type="molecule type" value="Genomic_DNA"/>
</dbReference>
<dbReference type="Proteomes" id="UP001139450">
    <property type="component" value="Unassembled WGS sequence"/>
</dbReference>
<keyword evidence="6" id="KW-0342">GTP-binding</keyword>
<sequence length="372" mass="41557">MTTQPDKHQKHAALKRPALGDFGRNEIGILGAPCGLIRELAQQWCAVLGEQWKVSFVDADHHEEAQLWRGADLIYTDKISFGRIDFKQEHKPFRNRVLFNDQDLILINGNHFKAQKQIAIIHPAKSLEKKLEKLTDVQLILLADGVTEVPAFLNHLADVPVLKLEQQAEILQFLQTQLTAAIPPIHGLVLAGGKSIRMQTDKGSIAYHGQNQRIHTHHLLAEFCDEVSLSGAEEEGLPTIPDTFIGLGPFGGILSAMQKNPNAAWLTLACDLPYLTSATLQYLVGRRNPSKLATAFLDSDAQFPEPLITIWEPCAYPVMLQFLSQGYSCPRKVLINSDIELLHAPDVKEFRNVNRPEERDEALRFFKGEASA</sequence>
<dbReference type="AlphaFoldDB" id="A0A9X1X130"/>
<keyword evidence="2 9" id="KW-0808">Transferase</keyword>
<keyword evidence="7" id="KW-0501">Molybdenum cofactor biosynthesis</keyword>